<dbReference type="Gene3D" id="3.90.79.10">
    <property type="entry name" value="Nucleoside Triphosphate Pyrophosphohydrolase"/>
    <property type="match status" value="1"/>
</dbReference>
<reference evidence="3 4" key="1">
    <citation type="submission" date="2024-01" db="EMBL/GenBank/DDBJ databases">
        <title>Comparative genomics of Cryptococcus and Kwoniella reveals pathogenesis evolution and contrasting modes of karyotype evolution via chromosome fusion or intercentromeric recombination.</title>
        <authorList>
            <person name="Coelho M.A."/>
            <person name="David-Palma M."/>
            <person name="Shea T."/>
            <person name="Bowers K."/>
            <person name="McGinley-Smith S."/>
            <person name="Mohammad A.W."/>
            <person name="Gnirke A."/>
            <person name="Yurkov A.M."/>
            <person name="Nowrousian M."/>
            <person name="Sun S."/>
            <person name="Cuomo C.A."/>
            <person name="Heitman J."/>
        </authorList>
    </citation>
    <scope>NUCLEOTIDE SEQUENCE [LARGE SCALE GENOMIC DNA]</scope>
    <source>
        <strain evidence="3 4">CBS 6074</strain>
    </source>
</reference>
<dbReference type="PANTHER" id="PTHR12992">
    <property type="entry name" value="NUDIX HYDROLASE"/>
    <property type="match status" value="1"/>
</dbReference>
<proteinExistence type="predicted"/>
<evidence type="ECO:0000313" key="4">
    <source>
        <dbReference type="Proteomes" id="UP001355207"/>
    </source>
</evidence>
<protein>
    <recommendedName>
        <fullName evidence="2">Nudix hydrolase domain-containing protein</fullName>
    </recommendedName>
</protein>
<dbReference type="InterPro" id="IPR000086">
    <property type="entry name" value="NUDIX_hydrolase_dom"/>
</dbReference>
<feature type="domain" description="Nudix hydrolase" evidence="2">
    <location>
        <begin position="38"/>
        <end position="178"/>
    </location>
</feature>
<feature type="region of interest" description="Disordered" evidence="1">
    <location>
        <begin position="197"/>
        <end position="232"/>
    </location>
</feature>
<dbReference type="InterPro" id="IPR045121">
    <property type="entry name" value="CoAse"/>
</dbReference>
<dbReference type="SUPFAM" id="SSF55811">
    <property type="entry name" value="Nudix"/>
    <property type="match status" value="1"/>
</dbReference>
<organism evidence="3 4">
    <name type="scientific">Kwoniella dendrophila CBS 6074</name>
    <dbReference type="NCBI Taxonomy" id="1295534"/>
    <lineage>
        <taxon>Eukaryota</taxon>
        <taxon>Fungi</taxon>
        <taxon>Dikarya</taxon>
        <taxon>Basidiomycota</taxon>
        <taxon>Agaricomycotina</taxon>
        <taxon>Tremellomycetes</taxon>
        <taxon>Tremellales</taxon>
        <taxon>Cryptococcaceae</taxon>
        <taxon>Kwoniella</taxon>
    </lineage>
</organism>
<evidence type="ECO:0000256" key="1">
    <source>
        <dbReference type="SAM" id="MobiDB-lite"/>
    </source>
</evidence>
<feature type="compositionally biased region" description="Polar residues" evidence="1">
    <location>
        <begin position="197"/>
        <end position="206"/>
    </location>
</feature>
<dbReference type="AlphaFoldDB" id="A0AAX4JMZ8"/>
<evidence type="ECO:0000313" key="3">
    <source>
        <dbReference type="EMBL" id="WWC86800.1"/>
    </source>
</evidence>
<dbReference type="RefSeq" id="XP_066073563.1">
    <property type="nucleotide sequence ID" value="XM_066217466.1"/>
</dbReference>
<dbReference type="GO" id="GO:0010945">
    <property type="term" value="F:coenzyme A diphosphatase activity"/>
    <property type="evidence" value="ECO:0007669"/>
    <property type="project" value="InterPro"/>
</dbReference>
<name>A0AAX4JMZ8_9TREE</name>
<feature type="compositionally biased region" description="Acidic residues" evidence="1">
    <location>
        <begin position="216"/>
        <end position="229"/>
    </location>
</feature>
<dbReference type="PANTHER" id="PTHR12992:SF45">
    <property type="entry name" value="NUDIX HYDROLASE DOMAIN-CONTAINING PROTEIN"/>
    <property type="match status" value="1"/>
</dbReference>
<dbReference type="Pfam" id="PF00293">
    <property type="entry name" value="NUDIX"/>
    <property type="match status" value="1"/>
</dbReference>
<dbReference type="PROSITE" id="PS51462">
    <property type="entry name" value="NUDIX"/>
    <property type="match status" value="1"/>
</dbReference>
<dbReference type="CDD" id="cd03426">
    <property type="entry name" value="NUDIX_CoAse_Nudt7"/>
    <property type="match status" value="1"/>
</dbReference>
<dbReference type="EMBL" id="CP144099">
    <property type="protein sequence ID" value="WWC86800.1"/>
    <property type="molecule type" value="Genomic_DNA"/>
</dbReference>
<evidence type="ECO:0000259" key="2">
    <source>
        <dbReference type="PROSITE" id="PS51462"/>
    </source>
</evidence>
<accession>A0AAX4JMZ8</accession>
<gene>
    <name evidence="3" type="ORF">L201_001679</name>
</gene>
<dbReference type="GeneID" id="91092351"/>
<dbReference type="InterPro" id="IPR015797">
    <property type="entry name" value="NUDIX_hydrolase-like_dom_sf"/>
</dbReference>
<sequence length="349" mass="39726">MPPNIESVLPPLKPESLQCIYRLQRYVPPKDERRYPKRRSAAVAVVLFVGRLGDLYVLLSTRAGDMRTYAHDTALPGGKYEEGDIHAEGTARREAFEEIGLPMDTDKVRKLCELEKFLTGNSLIVTPVVFVITDHTLTPLINPSEVKRLFSMPLNSFLHSKPSKIPSFHYRISHRINTIPSWVIDSIPPPPSISYANSKTVNTKTSDNNDEKCNQDEEEAEEDDDEQEKEEIKNRSKFYNYRDVNWGNGPVRFHRFLTGREIQGVKPVYGLTAAILIQSAMLGYDQKPDFPIHAPGQESMKDRILYDVGHGQGPLKRAIDIEGLWDDWKLDEADGMEMKQFKDNAKAKL</sequence>
<dbReference type="Proteomes" id="UP001355207">
    <property type="component" value="Chromosome 2"/>
</dbReference>
<keyword evidence="4" id="KW-1185">Reference proteome</keyword>
<dbReference type="GO" id="GO:0015938">
    <property type="term" value="P:coenzyme A catabolic process"/>
    <property type="evidence" value="ECO:0007669"/>
    <property type="project" value="TreeGrafter"/>
</dbReference>